<protein>
    <recommendedName>
        <fullName evidence="2">LTD domain-containing protein</fullName>
    </recommendedName>
</protein>
<gene>
    <name evidence="3" type="ORF">GCM10010347_21950</name>
</gene>
<evidence type="ECO:0000313" key="4">
    <source>
        <dbReference type="Proteomes" id="UP000642673"/>
    </source>
</evidence>
<accession>A0ABQ3EQU1</accession>
<dbReference type="Gene3D" id="2.60.40.1260">
    <property type="entry name" value="Lamin Tail domain"/>
    <property type="match status" value="1"/>
</dbReference>
<organism evidence="3 4">
    <name type="scientific">Streptomyces cirratus</name>
    <dbReference type="NCBI Taxonomy" id="68187"/>
    <lineage>
        <taxon>Bacteria</taxon>
        <taxon>Bacillati</taxon>
        <taxon>Actinomycetota</taxon>
        <taxon>Actinomycetes</taxon>
        <taxon>Kitasatosporales</taxon>
        <taxon>Streptomycetaceae</taxon>
        <taxon>Streptomyces</taxon>
    </lineage>
</organism>
<dbReference type="InterPro" id="IPR001322">
    <property type="entry name" value="Lamin_tail_dom"/>
</dbReference>
<dbReference type="PROSITE" id="PS51841">
    <property type="entry name" value="LTD"/>
    <property type="match status" value="1"/>
</dbReference>
<evidence type="ECO:0000313" key="3">
    <source>
        <dbReference type="EMBL" id="GHB51749.1"/>
    </source>
</evidence>
<keyword evidence="1" id="KW-0732">Signal</keyword>
<dbReference type="InterPro" id="IPR036415">
    <property type="entry name" value="Lamin_tail_dom_sf"/>
</dbReference>
<name>A0ABQ3EQU1_9ACTN</name>
<dbReference type="Proteomes" id="UP000642673">
    <property type="component" value="Unassembled WGS sequence"/>
</dbReference>
<feature type="chain" id="PRO_5045709016" description="LTD domain-containing protein" evidence="1">
    <location>
        <begin position="31"/>
        <end position="158"/>
    </location>
</feature>
<dbReference type="RefSeq" id="WP_308433579.1">
    <property type="nucleotide sequence ID" value="NZ_BMVP01000003.1"/>
</dbReference>
<dbReference type="EMBL" id="BMVP01000003">
    <property type="protein sequence ID" value="GHB51749.1"/>
    <property type="molecule type" value="Genomic_DNA"/>
</dbReference>
<feature type="signal peptide" evidence="1">
    <location>
        <begin position="1"/>
        <end position="30"/>
    </location>
</feature>
<keyword evidence="4" id="KW-1185">Reference proteome</keyword>
<sequence length="158" mass="17259">MSASLTPRRAVAAFLAAGALVGAAALPASASGDHHRATHSSVVIGSVQHETHSRSVSNHALNREWVEVKNTGRHGVDLRGYTLTDRQGNRYRFGGLRLASGHSVKVHTGQGHNTRSDVYQNRRQQIWDARDTATLRDDRGRVIDTESWGGRQGSRHHG</sequence>
<proteinExistence type="predicted"/>
<dbReference type="SUPFAM" id="SSF74853">
    <property type="entry name" value="Lamin A/C globular tail domain"/>
    <property type="match status" value="1"/>
</dbReference>
<evidence type="ECO:0000259" key="2">
    <source>
        <dbReference type="PROSITE" id="PS51841"/>
    </source>
</evidence>
<evidence type="ECO:0000256" key="1">
    <source>
        <dbReference type="SAM" id="SignalP"/>
    </source>
</evidence>
<feature type="domain" description="LTD" evidence="2">
    <location>
        <begin position="30"/>
        <end position="150"/>
    </location>
</feature>
<dbReference type="Pfam" id="PF00932">
    <property type="entry name" value="LTD"/>
    <property type="match status" value="1"/>
</dbReference>
<reference evidence="4" key="1">
    <citation type="journal article" date="2019" name="Int. J. Syst. Evol. Microbiol.">
        <title>The Global Catalogue of Microorganisms (GCM) 10K type strain sequencing project: providing services to taxonomists for standard genome sequencing and annotation.</title>
        <authorList>
            <consortium name="The Broad Institute Genomics Platform"/>
            <consortium name="The Broad Institute Genome Sequencing Center for Infectious Disease"/>
            <person name="Wu L."/>
            <person name="Ma J."/>
        </authorList>
    </citation>
    <scope>NUCLEOTIDE SEQUENCE [LARGE SCALE GENOMIC DNA]</scope>
    <source>
        <strain evidence="4">JCM 4738</strain>
    </source>
</reference>
<comment type="caution">
    <text evidence="3">The sequence shown here is derived from an EMBL/GenBank/DDBJ whole genome shotgun (WGS) entry which is preliminary data.</text>
</comment>